<gene>
    <name evidence="3" type="ORF">PVAP13_1KG408100</name>
    <name evidence="2" type="ORF">PVAP13_5KG043550</name>
</gene>
<proteinExistence type="predicted"/>
<evidence type="ECO:0000256" key="1">
    <source>
        <dbReference type="SAM" id="MobiDB-lite"/>
    </source>
</evidence>
<feature type="region of interest" description="Disordered" evidence="1">
    <location>
        <begin position="1"/>
        <end position="38"/>
    </location>
</feature>
<evidence type="ECO:0000313" key="3">
    <source>
        <dbReference type="EMBL" id="KAG2658256.1"/>
    </source>
</evidence>
<keyword evidence="4" id="KW-1185">Reference proteome</keyword>
<comment type="caution">
    <text evidence="2">The sequence shown here is derived from an EMBL/GenBank/DDBJ whole genome shotgun (WGS) entry which is preliminary data.</text>
</comment>
<dbReference type="EMBL" id="CM029045">
    <property type="protein sequence ID" value="KAG2595003.1"/>
    <property type="molecule type" value="Genomic_DNA"/>
</dbReference>
<reference evidence="2" key="1">
    <citation type="submission" date="2020-05" db="EMBL/GenBank/DDBJ databases">
        <title>WGS assembly of Panicum virgatum.</title>
        <authorList>
            <person name="Lovell J.T."/>
            <person name="Jenkins J."/>
            <person name="Shu S."/>
            <person name="Juenger T.E."/>
            <person name="Schmutz J."/>
        </authorList>
    </citation>
    <scope>NUCLEOTIDE SEQUENCE</scope>
    <source>
        <strain evidence="2">AP13</strain>
    </source>
</reference>
<protein>
    <submittedName>
        <fullName evidence="2">Uncharacterized protein</fullName>
    </submittedName>
</protein>
<dbReference type="Proteomes" id="UP000823388">
    <property type="component" value="Chromosome 5K"/>
</dbReference>
<name>A0A8T0SC04_PANVG</name>
<dbReference type="EMBL" id="CM029037">
    <property type="protein sequence ID" value="KAG2658256.1"/>
    <property type="molecule type" value="Genomic_DNA"/>
</dbReference>
<evidence type="ECO:0000313" key="2">
    <source>
        <dbReference type="EMBL" id="KAG2595004.1"/>
    </source>
</evidence>
<accession>A0A8T0SC04</accession>
<dbReference type="Proteomes" id="UP000823388">
    <property type="component" value="Chromosome 1K"/>
</dbReference>
<sequence>MDGSPGSPSPETDEIVVNLPTAAPEPCAQQTNETKAKPKRKTLFSFYKKVPTEGGREDGLVDQISQLDETPVAAPIVLHDEATPAPKVPKLNSDGSVLIVERDPGLRGQIWDYPVDEQDRARRIYVMLGPYQNKMEDGFLRDCLVLYIEKEIAIKITMDSIIDDFNAVKERAVRFKD</sequence>
<dbReference type="EMBL" id="CM029045">
    <property type="protein sequence ID" value="KAG2595004.1"/>
    <property type="molecule type" value="Genomic_DNA"/>
</dbReference>
<evidence type="ECO:0000313" key="4">
    <source>
        <dbReference type="Proteomes" id="UP000823388"/>
    </source>
</evidence>
<dbReference type="OrthoDB" id="596452at2759"/>
<dbReference type="AlphaFoldDB" id="A0A8T0SC04"/>
<organism evidence="2 4">
    <name type="scientific">Panicum virgatum</name>
    <name type="common">Blackwell switchgrass</name>
    <dbReference type="NCBI Taxonomy" id="38727"/>
    <lineage>
        <taxon>Eukaryota</taxon>
        <taxon>Viridiplantae</taxon>
        <taxon>Streptophyta</taxon>
        <taxon>Embryophyta</taxon>
        <taxon>Tracheophyta</taxon>
        <taxon>Spermatophyta</taxon>
        <taxon>Magnoliopsida</taxon>
        <taxon>Liliopsida</taxon>
        <taxon>Poales</taxon>
        <taxon>Poaceae</taxon>
        <taxon>PACMAD clade</taxon>
        <taxon>Panicoideae</taxon>
        <taxon>Panicodae</taxon>
        <taxon>Paniceae</taxon>
        <taxon>Panicinae</taxon>
        <taxon>Panicum</taxon>
        <taxon>Panicum sect. Hiantes</taxon>
    </lineage>
</organism>